<dbReference type="Proteomes" id="UP001260956">
    <property type="component" value="Unassembled WGS sequence"/>
</dbReference>
<gene>
    <name evidence="12" type="ORF">B1P95_02330</name>
    <name evidence="13" type="ORF">DKP91_02840</name>
    <name evidence="14" type="ORF">DTPHA_600063</name>
    <name evidence="9" type="ORF">GBM73_07250</name>
    <name evidence="10" type="ORF">KYX88_02155</name>
    <name evidence="11" type="ORF">P6Z85_07255</name>
</gene>
<evidence type="ECO:0000313" key="14">
    <source>
        <dbReference type="EMBL" id="SAY59887.1"/>
    </source>
</evidence>
<dbReference type="Proteomes" id="UP000191171">
    <property type="component" value="Unassembled WGS sequence"/>
</dbReference>
<evidence type="ECO:0000256" key="3">
    <source>
        <dbReference type="ARBA" id="ARBA00022729"/>
    </source>
</evidence>
<protein>
    <submittedName>
        <fullName evidence="13">Isopeptide-forming domain-containing fimbrial protein</fullName>
    </submittedName>
    <submittedName>
        <fullName evidence="14">LPXTG-motif protein cell wall anchor domain protein</fullName>
    </submittedName>
    <submittedName>
        <fullName evidence="12">Peptidase</fullName>
    </submittedName>
    <submittedName>
        <fullName evidence="9">SpaH/EbpB family LPXTG-anchored major pilin</fullName>
    </submittedName>
</protein>
<dbReference type="Gene3D" id="2.60.40.740">
    <property type="match status" value="1"/>
</dbReference>
<organism evidence="12 16">
    <name type="scientific">Enterococcus faecium</name>
    <name type="common">Streptococcus faecium</name>
    <dbReference type="NCBI Taxonomy" id="1352"/>
    <lineage>
        <taxon>Bacteria</taxon>
        <taxon>Bacillati</taxon>
        <taxon>Bacillota</taxon>
        <taxon>Bacilli</taxon>
        <taxon>Lactobacillales</taxon>
        <taxon>Enterococcaceae</taxon>
        <taxon>Enterococcus</taxon>
    </lineage>
</organism>
<keyword evidence="1" id="KW-0134">Cell wall</keyword>
<evidence type="ECO:0000256" key="1">
    <source>
        <dbReference type="ARBA" id="ARBA00022512"/>
    </source>
</evidence>
<dbReference type="STRING" id="1352.AL014_09650"/>
<dbReference type="InterPro" id="IPR013783">
    <property type="entry name" value="Ig-like_fold"/>
</dbReference>
<reference evidence="14 15" key="1">
    <citation type="submission" date="2016-04" db="EMBL/GenBank/DDBJ databases">
        <authorList>
            <person name="Millard A."/>
        </authorList>
    </citation>
    <scope>NUCLEOTIDE SEQUENCE [LARGE SCALE GENOMIC DNA]</scope>
    <source>
        <strain evidence="14">Isolate 22</strain>
    </source>
</reference>
<feature type="transmembrane region" description="Helical" evidence="5">
    <location>
        <begin position="537"/>
        <end position="556"/>
    </location>
</feature>
<feature type="domain" description="SpaA-like prealbumin fold" evidence="8">
    <location>
        <begin position="399"/>
        <end position="493"/>
    </location>
</feature>
<dbReference type="EMBL" id="QHGU01000008">
    <property type="protein sequence ID" value="PZM56722.1"/>
    <property type="molecule type" value="Genomic_DNA"/>
</dbReference>
<dbReference type="Proteomes" id="UP000249070">
    <property type="component" value="Unassembled WGS sequence"/>
</dbReference>
<evidence type="ECO:0000313" key="13">
    <source>
        <dbReference type="EMBL" id="PZM56722.1"/>
    </source>
</evidence>
<dbReference type="EMBL" id="JARPTX010000019">
    <property type="protein sequence ID" value="MDT2369957.1"/>
    <property type="molecule type" value="Genomic_DNA"/>
</dbReference>
<dbReference type="Pfam" id="PF16555">
    <property type="entry name" value="GramPos_pilinD1"/>
    <property type="match status" value="1"/>
</dbReference>
<keyword evidence="5" id="KW-0812">Transmembrane</keyword>
<reference evidence="9 18" key="4">
    <citation type="submission" date="2019-10" db="EMBL/GenBank/DDBJ databases">
        <title>Evolutionary dynamics of vancomycin-resistant Enterococcus faecium during gastrointestinal tract colonization and bloodstream infection in immunocompromised pediatric patients.</title>
        <authorList>
            <person name="Chilambi G.S."/>
            <person name="Nordstrom H.R."/>
            <person name="Evans D.R."/>
            <person name="Ferrolino J."/>
            <person name="Hayden R.T."/>
            <person name="Maron G.M."/>
            <person name="Vo A.N."/>
            <person name="Gilmore M.S."/>
            <person name="Wolf J."/>
            <person name="Rosch J.W."/>
            <person name="Van Tyne D."/>
        </authorList>
    </citation>
    <scope>NUCLEOTIDE SEQUENCE [LARGE SCALE GENOMIC DNA]</scope>
    <source>
        <strain evidence="9 18">VRECG27</strain>
    </source>
</reference>
<keyword evidence="4" id="KW-0572">Peptidoglycan-anchor</keyword>
<evidence type="ECO:0000313" key="16">
    <source>
        <dbReference type="Proteomes" id="UP000191171"/>
    </source>
</evidence>
<dbReference type="EMBL" id="WEFP01000001">
    <property type="protein sequence ID" value="KAB7577126.1"/>
    <property type="molecule type" value="Genomic_DNA"/>
</dbReference>
<proteinExistence type="predicted"/>
<dbReference type="InterPro" id="IPR019931">
    <property type="entry name" value="LPXTG_anchor"/>
</dbReference>
<dbReference type="NCBIfam" id="TIGR01167">
    <property type="entry name" value="LPXTG_anchor"/>
    <property type="match status" value="1"/>
</dbReference>
<accession>A0A132Z6Z6</accession>
<comment type="caution">
    <text evidence="12">The sequence shown here is derived from an EMBL/GenBank/DDBJ whole genome shotgun (WGS) entry which is preliminary data.</text>
</comment>
<dbReference type="Pfam" id="PF17802">
    <property type="entry name" value="SpaA"/>
    <property type="match status" value="1"/>
</dbReference>
<dbReference type="NCBIfam" id="TIGR04226">
    <property type="entry name" value="RrgB_K2N_iso_D2"/>
    <property type="match status" value="1"/>
</dbReference>
<dbReference type="OMA" id="LTNIHLY"/>
<keyword evidence="5" id="KW-1133">Transmembrane helix</keyword>
<keyword evidence="3" id="KW-0732">Signal</keyword>
<dbReference type="NCBIfam" id="NF033902">
    <property type="entry name" value="iso_D2_wall_anc"/>
    <property type="match status" value="1"/>
</dbReference>
<dbReference type="InterPro" id="IPR032364">
    <property type="entry name" value="GramPos_pilinD1_N"/>
</dbReference>
<dbReference type="InterPro" id="IPR026466">
    <property type="entry name" value="Fim_isopep_form_D2_dom"/>
</dbReference>
<evidence type="ECO:0000313" key="10">
    <source>
        <dbReference type="EMBL" id="MBX4221656.1"/>
    </source>
</evidence>
<sequence>MNKKMIVTGMSVLLLVTAGIGIFGNGKLVKAEEVAQKPSEVTITLHKKGFSSVPEERPNSGLVSTDFGEENIPGVDFDLFDVTEVYYDLIRDNPLTPEREDGLNSAEAIEWIQKRHTESWFLKYRLTSIDKQTTNEAGEAVFSTVQVTEEAPSSRDKVYLFLETYSPAHISRIASPMVVMMPVMMPDMVDGVWDGSTWKDTYNTDVHLYPKNEIREADKQMNVEESDLRQVTIINEAGEQETISYIDLERGKTASYTITAPIPYFIDSVLENGSAVIKNYKITDTPTVGLTYYDQEIEVRAGETILTKGQDYIVEVVSNGFVVTILTEENGVAKVDTLGRLADARGGDLTITYNLKVSTELEADDFHNNTAVIEIGRNDEFDYEEGVEPPEKVTTGGRKFEKYDASSSELLKDARFELWNEDRSEYAIFYKGESPLAVYESGADRIEWATSGQATEFVADGNGYFEVQGLDYGTYQMKETMAPEGYVLPTGEAAFTEFIISYGSYNEEIQIVGVENPGPERVPNMKRGSLPATGGNGLLAFLLIGISLMIGAYSWYRKSKMKSEV</sequence>
<reference evidence="12 16" key="2">
    <citation type="submission" date="2017-02" db="EMBL/GenBank/DDBJ databases">
        <title>Clonality and virulence of isolates of VRE in Hematopoietic Stem Cell Transplanted (HSCT) patients.</title>
        <authorList>
            <person name="Marchi A.P."/>
            <person name="Martins R.C."/>
            <person name="Marie S.K."/>
            <person name="Levin A.S."/>
            <person name="Costa S.F."/>
        </authorList>
    </citation>
    <scope>NUCLEOTIDE SEQUENCE [LARGE SCALE GENOMIC DNA]</scope>
    <source>
        <strain evidence="12 16">LIM1759</strain>
    </source>
</reference>
<evidence type="ECO:0000259" key="8">
    <source>
        <dbReference type="Pfam" id="PF17802"/>
    </source>
</evidence>
<evidence type="ECO:0000313" key="15">
    <source>
        <dbReference type="Proteomes" id="UP000183509"/>
    </source>
</evidence>
<dbReference type="InterPro" id="IPR041033">
    <property type="entry name" value="SpaA_PFL_dom_1"/>
</dbReference>
<evidence type="ECO:0000313" key="12">
    <source>
        <dbReference type="EMBL" id="OOL83784.1"/>
    </source>
</evidence>
<dbReference type="Proteomes" id="UP000469871">
    <property type="component" value="Unassembled WGS sequence"/>
</dbReference>
<evidence type="ECO:0000256" key="2">
    <source>
        <dbReference type="ARBA" id="ARBA00022525"/>
    </source>
</evidence>
<name>A0A132Z6Z6_ENTFC</name>
<keyword evidence="5" id="KW-0472">Membrane</keyword>
<evidence type="ECO:0000259" key="6">
    <source>
        <dbReference type="Pfam" id="PF00746"/>
    </source>
</evidence>
<feature type="domain" description="Gram-positive cocci surface proteins LPxTG" evidence="6">
    <location>
        <begin position="526"/>
        <end position="560"/>
    </location>
</feature>
<reference evidence="13 17" key="3">
    <citation type="submission" date="2018-05" db="EMBL/GenBank/DDBJ databases">
        <title>Vancomycin-resistant Enterococcus faecium strain from Chelyabinsk, Russia.</title>
        <authorList>
            <person name="Gostev V."/>
            <person name="Goncharov A."/>
            <person name="Kolodzhieva V."/>
            <person name="Suvorov A."/>
            <person name="Sidorenko S."/>
            <person name="Zueva L."/>
        </authorList>
    </citation>
    <scope>NUCLEOTIDE SEQUENCE [LARGE SCALE GENOMIC DNA]</scope>
    <source>
        <strain evidence="13 17">20</strain>
    </source>
</reference>
<dbReference type="InterPro" id="IPR048052">
    <property type="entry name" value="FM1-like"/>
</dbReference>
<evidence type="ECO:0000313" key="17">
    <source>
        <dbReference type="Proteomes" id="UP000249070"/>
    </source>
</evidence>
<evidence type="ECO:0000313" key="18">
    <source>
        <dbReference type="Proteomes" id="UP000469871"/>
    </source>
</evidence>
<dbReference type="Proteomes" id="UP000183509">
    <property type="component" value="Unassembled WGS sequence"/>
</dbReference>
<dbReference type="RefSeq" id="WP_002286774.1">
    <property type="nucleotide sequence ID" value="NZ_AP026566.1"/>
</dbReference>
<dbReference type="EMBL" id="MVGJ01000010">
    <property type="protein sequence ID" value="OOL83784.1"/>
    <property type="molecule type" value="Genomic_DNA"/>
</dbReference>
<dbReference type="AlphaFoldDB" id="A0A132Z6Z6"/>
<dbReference type="EMBL" id="FKLM01000001">
    <property type="protein sequence ID" value="SAY59887.1"/>
    <property type="molecule type" value="Genomic_DNA"/>
</dbReference>
<reference evidence="11" key="6">
    <citation type="submission" date="2023-03" db="EMBL/GenBank/DDBJ databases">
        <authorList>
            <person name="Shen W."/>
            <person name="Cai J."/>
        </authorList>
    </citation>
    <scope>NUCLEOTIDE SEQUENCE</scope>
    <source>
        <strain evidence="11">B1010-2</strain>
    </source>
</reference>
<evidence type="ECO:0000256" key="5">
    <source>
        <dbReference type="SAM" id="Phobius"/>
    </source>
</evidence>
<keyword evidence="2" id="KW-0964">Secreted</keyword>
<dbReference type="Proteomes" id="UP001139644">
    <property type="component" value="Unassembled WGS sequence"/>
</dbReference>
<reference evidence="10" key="5">
    <citation type="journal article" date="2022" name="J. Anim. Sci.">
        <title>Whole genome sequence analyses-based assessment of virulence potential and antimicrobial susceptibilities and resistance of Enterococcus faecium strains isolated from commercial swine and cattle probiotic products.</title>
        <authorList>
            <person name="Shridhar P.B."/>
            <person name="Amachawadi R.G."/>
            <person name="Tokach M."/>
            <person name="Patel I."/>
            <person name="Gangiredla J."/>
            <person name="Mammel M."/>
            <person name="Nagaraja T.G."/>
        </authorList>
    </citation>
    <scope>NUCLEOTIDE SEQUENCE</scope>
    <source>
        <strain evidence="10">EF215</strain>
    </source>
</reference>
<evidence type="ECO:0000313" key="9">
    <source>
        <dbReference type="EMBL" id="KAB7577126.1"/>
    </source>
</evidence>
<evidence type="ECO:0000313" key="11">
    <source>
        <dbReference type="EMBL" id="MDT2369957.1"/>
    </source>
</evidence>
<evidence type="ECO:0000259" key="7">
    <source>
        <dbReference type="Pfam" id="PF16555"/>
    </source>
</evidence>
<dbReference type="EMBL" id="JAIFOC010000016">
    <property type="protein sequence ID" value="MBX4221656.1"/>
    <property type="molecule type" value="Genomic_DNA"/>
</dbReference>
<feature type="domain" description="Gram-positive pilin subunit D1 N-terminal" evidence="7">
    <location>
        <begin position="39"/>
        <end position="213"/>
    </location>
</feature>
<dbReference type="Pfam" id="PF00746">
    <property type="entry name" value="Gram_pos_anchor"/>
    <property type="match status" value="1"/>
</dbReference>
<evidence type="ECO:0000256" key="4">
    <source>
        <dbReference type="ARBA" id="ARBA00023088"/>
    </source>
</evidence>
<dbReference type="Gene3D" id="2.60.40.10">
    <property type="entry name" value="Immunoglobulins"/>
    <property type="match status" value="2"/>
</dbReference>